<dbReference type="Gene3D" id="3.30.2010.10">
    <property type="entry name" value="Metalloproteases ('zincins'), catalytic domain"/>
    <property type="match status" value="1"/>
</dbReference>
<feature type="domain" description="Peptidase M48" evidence="13">
    <location>
        <begin position="68"/>
        <end position="276"/>
    </location>
</feature>
<sequence length="280" mass="30392">MNNIKTFIFLAALTALMIVLGKLIAGQGGMIIAFLLAVIMNFSAYWFSDKIVLKMYKAQPLPESHPVYNIVRSLASKANTPMPKVYLVETEVPNAFATGRNPQNAVVAVTSGLLTRMNEEELTGVLAHELCHVLHRDTFISVVAATIAGAISSIANIFMMTGGRVNAEGQRTNPLFSMMLILLAPMAAGLIQMAVSRSREFEADKGGAELTGKPLWLADALLKLESANHQGNFQQAETHPTTAHLFIINPLSGEKLRHLFMTHPPTAERVARLREMAGGG</sequence>
<dbReference type="GO" id="GO:0004222">
    <property type="term" value="F:metalloendopeptidase activity"/>
    <property type="evidence" value="ECO:0007669"/>
    <property type="project" value="UniProtKB-UniRule"/>
</dbReference>
<evidence type="ECO:0000256" key="6">
    <source>
        <dbReference type="ARBA" id="ARBA00022723"/>
    </source>
</evidence>
<proteinExistence type="inferred from homology"/>
<evidence type="ECO:0000256" key="5">
    <source>
        <dbReference type="ARBA" id="ARBA00022692"/>
    </source>
</evidence>
<dbReference type="InterPro" id="IPR001915">
    <property type="entry name" value="Peptidase_M48"/>
</dbReference>
<dbReference type="NCBIfam" id="NF002826">
    <property type="entry name" value="PRK03001.1"/>
    <property type="match status" value="1"/>
</dbReference>
<dbReference type="InterPro" id="IPR022919">
    <property type="entry name" value="Pept_M48_protease_HtpX"/>
</dbReference>
<keyword evidence="11 12" id="KW-0472">Membrane</keyword>
<keyword evidence="3 12" id="KW-1003">Cell membrane</keyword>
<dbReference type="EMBL" id="LNYW01000066">
    <property type="protein sequence ID" value="KTD57686.1"/>
    <property type="molecule type" value="Genomic_DNA"/>
</dbReference>
<evidence type="ECO:0000256" key="1">
    <source>
        <dbReference type="ARBA" id="ARBA00004651"/>
    </source>
</evidence>
<dbReference type="PANTHER" id="PTHR43221:SF1">
    <property type="entry name" value="PROTEASE HTPX"/>
    <property type="match status" value="1"/>
</dbReference>
<dbReference type="GO" id="GO:0005886">
    <property type="term" value="C:plasma membrane"/>
    <property type="evidence" value="ECO:0007669"/>
    <property type="project" value="UniProtKB-SubCell"/>
</dbReference>
<evidence type="ECO:0000313" key="14">
    <source>
        <dbReference type="EMBL" id="KTD57686.1"/>
    </source>
</evidence>
<keyword evidence="5 12" id="KW-0812">Transmembrane</keyword>
<feature type="binding site" evidence="12">
    <location>
        <position position="128"/>
    </location>
    <ligand>
        <name>Zn(2+)</name>
        <dbReference type="ChEBI" id="CHEBI:29105"/>
        <note>catalytic</note>
    </ligand>
</feature>
<gene>
    <name evidence="12 14" type="primary">htpX</name>
    <name evidence="14" type="ORF">Lsha_2527</name>
</gene>
<dbReference type="GO" id="GO:0006508">
    <property type="term" value="P:proteolysis"/>
    <property type="evidence" value="ECO:0007669"/>
    <property type="project" value="UniProtKB-KW"/>
</dbReference>
<feature type="transmembrane region" description="Helical" evidence="12">
    <location>
        <begin position="139"/>
        <end position="163"/>
    </location>
</feature>
<keyword evidence="6 12" id="KW-0479">Metal-binding</keyword>
<evidence type="ECO:0000256" key="12">
    <source>
        <dbReference type="HAMAP-Rule" id="MF_00188"/>
    </source>
</evidence>
<dbReference type="CDD" id="cd07336">
    <property type="entry name" value="M48B_HtpX_like"/>
    <property type="match status" value="1"/>
</dbReference>
<dbReference type="InterPro" id="IPR050083">
    <property type="entry name" value="HtpX_protease"/>
</dbReference>
<keyword evidence="8 12" id="KW-0862">Zinc</keyword>
<feature type="transmembrane region" description="Helical" evidence="12">
    <location>
        <begin position="31"/>
        <end position="48"/>
    </location>
</feature>
<comment type="similarity">
    <text evidence="2 12">Belongs to the peptidase M48B family.</text>
</comment>
<dbReference type="eggNOG" id="COG0501">
    <property type="taxonomic scope" value="Bacteria"/>
</dbReference>
<evidence type="ECO:0000256" key="4">
    <source>
        <dbReference type="ARBA" id="ARBA00022670"/>
    </source>
</evidence>
<dbReference type="PATRIC" id="fig|1122169.6.peg.2915"/>
<feature type="transmembrane region" description="Helical" evidence="12">
    <location>
        <begin position="175"/>
        <end position="195"/>
    </location>
</feature>
<evidence type="ECO:0000256" key="3">
    <source>
        <dbReference type="ARBA" id="ARBA00022475"/>
    </source>
</evidence>
<evidence type="ECO:0000256" key="7">
    <source>
        <dbReference type="ARBA" id="ARBA00022801"/>
    </source>
</evidence>
<reference evidence="14 15" key="1">
    <citation type="submission" date="2015-11" db="EMBL/GenBank/DDBJ databases">
        <title>Genomic analysis of 38 Legionella species identifies large and diverse effector repertoires.</title>
        <authorList>
            <person name="Burstein D."/>
            <person name="Amaro F."/>
            <person name="Zusman T."/>
            <person name="Lifshitz Z."/>
            <person name="Cohen O."/>
            <person name="Gilbert J.A."/>
            <person name="Pupko T."/>
            <person name="Shuman H.A."/>
            <person name="Segal G."/>
        </authorList>
    </citation>
    <scope>NUCLEOTIDE SEQUENCE [LARGE SCALE GENOMIC DNA]</scope>
    <source>
        <strain evidence="14 15">ATCC 49655</strain>
    </source>
</reference>
<keyword evidence="7 12" id="KW-0378">Hydrolase</keyword>
<keyword evidence="9 12" id="KW-1133">Transmembrane helix</keyword>
<evidence type="ECO:0000256" key="9">
    <source>
        <dbReference type="ARBA" id="ARBA00022989"/>
    </source>
</evidence>
<keyword evidence="12" id="KW-0346">Stress response</keyword>
<protein>
    <recommendedName>
        <fullName evidence="12">Protease HtpX</fullName>
        <ecNumber evidence="12">3.4.24.-</ecNumber>
    </recommendedName>
    <alternativeName>
        <fullName evidence="12">Heat shock protein HtpX</fullName>
    </alternativeName>
</protein>
<accession>A0A0W0YMC0</accession>
<evidence type="ECO:0000256" key="11">
    <source>
        <dbReference type="ARBA" id="ARBA00023136"/>
    </source>
</evidence>
<feature type="binding site" evidence="12">
    <location>
        <position position="132"/>
    </location>
    <ligand>
        <name>Zn(2+)</name>
        <dbReference type="ChEBI" id="CHEBI:29105"/>
        <note>catalytic</note>
    </ligand>
</feature>
<evidence type="ECO:0000256" key="10">
    <source>
        <dbReference type="ARBA" id="ARBA00023049"/>
    </source>
</evidence>
<dbReference type="GO" id="GO:0008270">
    <property type="term" value="F:zinc ion binding"/>
    <property type="evidence" value="ECO:0007669"/>
    <property type="project" value="UniProtKB-UniRule"/>
</dbReference>
<dbReference type="Pfam" id="PF01435">
    <property type="entry name" value="Peptidase_M48"/>
    <property type="match status" value="1"/>
</dbReference>
<evidence type="ECO:0000256" key="8">
    <source>
        <dbReference type="ARBA" id="ARBA00022833"/>
    </source>
</evidence>
<feature type="binding site" evidence="12">
    <location>
        <position position="200"/>
    </location>
    <ligand>
        <name>Zn(2+)</name>
        <dbReference type="ChEBI" id="CHEBI:29105"/>
        <note>catalytic</note>
    </ligand>
</feature>
<evidence type="ECO:0000259" key="13">
    <source>
        <dbReference type="Pfam" id="PF01435"/>
    </source>
</evidence>
<keyword evidence="15" id="KW-1185">Reference proteome</keyword>
<comment type="caution">
    <text evidence="14">The sequence shown here is derived from an EMBL/GenBank/DDBJ whole genome shotgun (WGS) entry which is preliminary data.</text>
</comment>
<dbReference type="Proteomes" id="UP000054600">
    <property type="component" value="Unassembled WGS sequence"/>
</dbReference>
<dbReference type="PANTHER" id="PTHR43221">
    <property type="entry name" value="PROTEASE HTPX"/>
    <property type="match status" value="1"/>
</dbReference>
<dbReference type="HAMAP" id="MF_00188">
    <property type="entry name" value="Pept_M48_protease_HtpX"/>
    <property type="match status" value="1"/>
</dbReference>
<keyword evidence="4 12" id="KW-0645">Protease</keyword>
<organism evidence="14 15">
    <name type="scientific">Legionella shakespearei DSM 23087</name>
    <dbReference type="NCBI Taxonomy" id="1122169"/>
    <lineage>
        <taxon>Bacteria</taxon>
        <taxon>Pseudomonadati</taxon>
        <taxon>Pseudomonadota</taxon>
        <taxon>Gammaproteobacteria</taxon>
        <taxon>Legionellales</taxon>
        <taxon>Legionellaceae</taxon>
        <taxon>Legionella</taxon>
    </lineage>
</organism>
<evidence type="ECO:0000313" key="15">
    <source>
        <dbReference type="Proteomes" id="UP000054600"/>
    </source>
</evidence>
<dbReference type="AlphaFoldDB" id="A0A0W0YMC0"/>
<dbReference type="EC" id="3.4.24.-" evidence="12"/>
<feature type="active site" evidence="12">
    <location>
        <position position="129"/>
    </location>
</feature>
<name>A0A0W0YMC0_9GAMM</name>
<comment type="subcellular location">
    <subcellularLocation>
        <location evidence="1 12">Cell membrane</location>
        <topology evidence="1 12">Multi-pass membrane protein</topology>
    </subcellularLocation>
</comment>
<dbReference type="STRING" id="1122169.Lsha_2527"/>
<keyword evidence="10 12" id="KW-0482">Metalloprotease</keyword>
<evidence type="ECO:0000256" key="2">
    <source>
        <dbReference type="ARBA" id="ARBA00009779"/>
    </source>
</evidence>
<comment type="cofactor">
    <cofactor evidence="12">
        <name>Zn(2+)</name>
        <dbReference type="ChEBI" id="CHEBI:29105"/>
    </cofactor>
    <text evidence="12">Binds 1 zinc ion per subunit.</text>
</comment>